<dbReference type="Proteomes" id="UP000053354">
    <property type="component" value="Chromosome"/>
</dbReference>
<dbReference type="PANTHER" id="PTHR23135:SF4">
    <property type="entry name" value="UDP-N-ACETYLMURAMOYL-L-ALANYL-D-GLUTAMATE--2,6-DIAMINOPIMELATE LIGASE MURE HOMOLOG, CHLOROPLASTIC"/>
    <property type="match status" value="1"/>
</dbReference>
<dbReference type="InterPro" id="IPR036615">
    <property type="entry name" value="Mur_ligase_C_dom_sf"/>
</dbReference>
<accession>A0A1B1S010</accession>
<feature type="domain" description="Mur ligase N-terminal catalytic" evidence="9">
    <location>
        <begin position="25"/>
        <end position="100"/>
    </location>
</feature>
<evidence type="ECO:0000256" key="6">
    <source>
        <dbReference type="ARBA" id="ARBA00023306"/>
    </source>
</evidence>
<keyword evidence="6 8" id="KW-0131">Cell cycle</keyword>
<dbReference type="NCBIfam" id="NF001126">
    <property type="entry name" value="PRK00139.1-4"/>
    <property type="match status" value="1"/>
</dbReference>
<dbReference type="Pfam" id="PF01225">
    <property type="entry name" value="Mur_ligase"/>
    <property type="match status" value="1"/>
</dbReference>
<reference evidence="12" key="1">
    <citation type="submission" date="2016-10" db="EMBL/GenBank/DDBJ databases">
        <authorList>
            <person name="See-Too W.S."/>
        </authorList>
    </citation>
    <scope>NUCLEOTIDE SEQUENCE</scope>
    <source>
        <strain evidence="12">L10.15</strain>
    </source>
</reference>
<dbReference type="GO" id="GO:0071555">
    <property type="term" value="P:cell wall organization"/>
    <property type="evidence" value="ECO:0007669"/>
    <property type="project" value="UniProtKB-KW"/>
</dbReference>
<comment type="pathway">
    <text evidence="1 8">Cell wall biogenesis; peptidoglycan biosynthesis.</text>
</comment>
<dbReference type="InterPro" id="IPR013221">
    <property type="entry name" value="Mur_ligase_cen"/>
</dbReference>
<keyword evidence="7 8" id="KW-0961">Cell wall biogenesis/degradation</keyword>
<dbReference type="Gene3D" id="3.40.1390.10">
    <property type="entry name" value="MurE/MurF, N-terminal domain"/>
    <property type="match status" value="1"/>
</dbReference>
<evidence type="ECO:0000256" key="8">
    <source>
        <dbReference type="RuleBase" id="RU004135"/>
    </source>
</evidence>
<comment type="subcellular location">
    <subcellularLocation>
        <location evidence="8">Cytoplasm</location>
    </subcellularLocation>
</comment>
<dbReference type="SUPFAM" id="SSF53623">
    <property type="entry name" value="MurD-like peptide ligases, catalytic domain"/>
    <property type="match status" value="1"/>
</dbReference>
<organism evidence="12 13">
    <name type="scientific">Planococcus versutus</name>
    <dbReference type="NCBI Taxonomy" id="1302659"/>
    <lineage>
        <taxon>Bacteria</taxon>
        <taxon>Bacillati</taxon>
        <taxon>Bacillota</taxon>
        <taxon>Bacilli</taxon>
        <taxon>Bacillales</taxon>
        <taxon>Caryophanaceae</taxon>
        <taxon>Planococcus</taxon>
    </lineage>
</organism>
<dbReference type="NCBIfam" id="TIGR01085">
    <property type="entry name" value="murE"/>
    <property type="match status" value="1"/>
</dbReference>
<dbReference type="OrthoDB" id="9800958at2"/>
<keyword evidence="4 8" id="KW-0133">Cell shape</keyword>
<proteinExistence type="inferred from homology"/>
<dbReference type="Gene3D" id="3.40.1190.10">
    <property type="entry name" value="Mur-like, catalytic domain"/>
    <property type="match status" value="1"/>
</dbReference>
<evidence type="ECO:0000256" key="5">
    <source>
        <dbReference type="ARBA" id="ARBA00022984"/>
    </source>
</evidence>
<dbReference type="STRING" id="1302659.I858_005720"/>
<evidence type="ECO:0000313" key="13">
    <source>
        <dbReference type="Proteomes" id="UP000053354"/>
    </source>
</evidence>
<gene>
    <name evidence="12" type="ORF">I858_005720</name>
</gene>
<evidence type="ECO:0000259" key="11">
    <source>
        <dbReference type="Pfam" id="PF08245"/>
    </source>
</evidence>
<dbReference type="Pfam" id="PF02875">
    <property type="entry name" value="Mur_ligase_C"/>
    <property type="match status" value="1"/>
</dbReference>
<dbReference type="GO" id="GO:0051301">
    <property type="term" value="P:cell division"/>
    <property type="evidence" value="ECO:0007669"/>
    <property type="project" value="UniProtKB-KW"/>
</dbReference>
<keyword evidence="5 8" id="KW-0573">Peptidoglycan synthesis</keyword>
<dbReference type="InterPro" id="IPR004101">
    <property type="entry name" value="Mur_ligase_C"/>
</dbReference>
<dbReference type="EMBL" id="CP016540">
    <property type="protein sequence ID" value="ANU26520.1"/>
    <property type="molecule type" value="Genomic_DNA"/>
</dbReference>
<dbReference type="InterPro" id="IPR005761">
    <property type="entry name" value="UDP-N-AcMur-Glu-dNH2Pim_ligase"/>
</dbReference>
<evidence type="ECO:0000313" key="12">
    <source>
        <dbReference type="EMBL" id="ANU26520.1"/>
    </source>
</evidence>
<dbReference type="Gene3D" id="3.90.190.20">
    <property type="entry name" value="Mur ligase, C-terminal domain"/>
    <property type="match status" value="1"/>
</dbReference>
<evidence type="ECO:0000259" key="10">
    <source>
        <dbReference type="Pfam" id="PF02875"/>
    </source>
</evidence>
<dbReference type="PANTHER" id="PTHR23135">
    <property type="entry name" value="MUR LIGASE FAMILY MEMBER"/>
    <property type="match status" value="1"/>
</dbReference>
<dbReference type="GO" id="GO:0005737">
    <property type="term" value="C:cytoplasm"/>
    <property type="evidence" value="ECO:0007669"/>
    <property type="project" value="UniProtKB-SubCell"/>
</dbReference>
<dbReference type="GO" id="GO:0016881">
    <property type="term" value="F:acid-amino acid ligase activity"/>
    <property type="evidence" value="ECO:0007669"/>
    <property type="project" value="InterPro"/>
</dbReference>
<keyword evidence="13" id="KW-1185">Reference proteome</keyword>
<protein>
    <submittedName>
        <fullName evidence="12">UDP-N-acetylmuramoylalanyl-D-glutamate--2, 6-diaminopimelate ligase</fullName>
    </submittedName>
</protein>
<dbReference type="Pfam" id="PF08245">
    <property type="entry name" value="Mur_ligase_M"/>
    <property type="match status" value="1"/>
</dbReference>
<dbReference type="InterPro" id="IPR000713">
    <property type="entry name" value="Mur_ligase_N"/>
</dbReference>
<dbReference type="SUPFAM" id="SSF63418">
    <property type="entry name" value="MurE/MurF N-terminal domain"/>
    <property type="match status" value="1"/>
</dbReference>
<dbReference type="KEGG" id="pll:I858_005720"/>
<feature type="domain" description="Mur ligase central" evidence="11">
    <location>
        <begin position="115"/>
        <end position="317"/>
    </location>
</feature>
<evidence type="ECO:0000256" key="4">
    <source>
        <dbReference type="ARBA" id="ARBA00022960"/>
    </source>
</evidence>
<dbReference type="AlphaFoldDB" id="A0A1B1S010"/>
<sequence>METQFSTIPFLSINMQYGPEKSKFNSIEYNSTHATQNCAFFCVPGETTDGHLYIGEAIEKGATTIVGSIEPLIKKYAEKHPELSFIVVENVRTALAYVADFFHGFSQQNLRKIAVTGTNGKTTTATYVYDLFNLLGISCGFIGTTGISRVGGKLPFYKSTPTTPVSSDIHKIFEEFLNEGDQAVAMEVSSIALDQKRVEGIHFDVAIHTNISEEHLEYHKTFEHYLQSKLMLFKQSKAAVVNIDDEGMAKEIIAVLSYPYLTYSNKSKSGADLIWTACESSDTGLKFDLYYEKRCWPIHVSLYGEYNAANLTAAIGSALLSGISIEDILTVLPNMSQVEGRFQVIKGPENRKIILDYAHTPVALSAVLREVKKLSHNRLIALIAGIGIRDFSKMPKMAKAAEGKADILVVTVDHPGDNDPNVVIDAVLEGFTVPYMQPVLTAASRREAVLTALRESGPNDLVLLSSGSINNAQIVRGEYIPHSDEAIIEEFFSGKVSDF</sequence>
<dbReference type="RefSeq" id="WP_049693981.1">
    <property type="nucleotide sequence ID" value="NZ_CP016540.2"/>
</dbReference>
<comment type="similarity">
    <text evidence="2">Belongs to the MurCDEF family. MurE subfamily.</text>
</comment>
<keyword evidence="3 8" id="KW-0132">Cell division</keyword>
<evidence type="ECO:0000256" key="2">
    <source>
        <dbReference type="ARBA" id="ARBA00005898"/>
    </source>
</evidence>
<dbReference type="InterPro" id="IPR035911">
    <property type="entry name" value="MurE/MurF_N"/>
</dbReference>
<evidence type="ECO:0000256" key="7">
    <source>
        <dbReference type="ARBA" id="ARBA00023316"/>
    </source>
</evidence>
<dbReference type="SUPFAM" id="SSF53244">
    <property type="entry name" value="MurD-like peptide ligases, peptide-binding domain"/>
    <property type="match status" value="1"/>
</dbReference>
<dbReference type="UniPathway" id="UPA00219"/>
<dbReference type="GO" id="GO:0008360">
    <property type="term" value="P:regulation of cell shape"/>
    <property type="evidence" value="ECO:0007669"/>
    <property type="project" value="UniProtKB-KW"/>
</dbReference>
<dbReference type="InterPro" id="IPR036565">
    <property type="entry name" value="Mur-like_cat_sf"/>
</dbReference>
<evidence type="ECO:0000259" key="9">
    <source>
        <dbReference type="Pfam" id="PF01225"/>
    </source>
</evidence>
<evidence type="ECO:0000256" key="3">
    <source>
        <dbReference type="ARBA" id="ARBA00022618"/>
    </source>
</evidence>
<feature type="domain" description="Mur ligase C-terminal" evidence="10">
    <location>
        <begin position="340"/>
        <end position="465"/>
    </location>
</feature>
<dbReference type="GO" id="GO:0009252">
    <property type="term" value="P:peptidoglycan biosynthetic process"/>
    <property type="evidence" value="ECO:0007669"/>
    <property type="project" value="UniProtKB-UniPathway"/>
</dbReference>
<name>A0A1B1S010_9BACL</name>
<dbReference type="GO" id="GO:0005524">
    <property type="term" value="F:ATP binding"/>
    <property type="evidence" value="ECO:0007669"/>
    <property type="project" value="InterPro"/>
</dbReference>
<evidence type="ECO:0000256" key="1">
    <source>
        <dbReference type="ARBA" id="ARBA00004752"/>
    </source>
</evidence>
<keyword evidence="12" id="KW-0436">Ligase</keyword>